<name>A0A6C0ATT1_9ZZZZ</name>
<reference evidence="3" key="1">
    <citation type="journal article" date="2020" name="Nature">
        <title>Giant virus diversity and host interactions through global metagenomics.</title>
        <authorList>
            <person name="Schulz F."/>
            <person name="Roux S."/>
            <person name="Paez-Espino D."/>
            <person name="Jungbluth S."/>
            <person name="Walsh D.A."/>
            <person name="Denef V.J."/>
            <person name="McMahon K.D."/>
            <person name="Konstantinidis K.T."/>
            <person name="Eloe-Fadrosh E.A."/>
            <person name="Kyrpides N.C."/>
            <person name="Woyke T."/>
        </authorList>
    </citation>
    <scope>NUCLEOTIDE SEQUENCE</scope>
    <source>
        <strain evidence="3">GVMAG-S-ERX555943-30</strain>
    </source>
</reference>
<keyword evidence="1" id="KW-0175">Coiled coil</keyword>
<proteinExistence type="predicted"/>
<dbReference type="AlphaFoldDB" id="A0A6C0ATT1"/>
<feature type="compositionally biased region" description="Basic residues" evidence="2">
    <location>
        <begin position="485"/>
        <end position="524"/>
    </location>
</feature>
<protein>
    <submittedName>
        <fullName evidence="3">Uncharacterized protein</fullName>
    </submittedName>
</protein>
<accession>A0A6C0ATT1</accession>
<evidence type="ECO:0000256" key="1">
    <source>
        <dbReference type="SAM" id="Coils"/>
    </source>
</evidence>
<feature type="coiled-coil region" evidence="1">
    <location>
        <begin position="189"/>
        <end position="247"/>
    </location>
</feature>
<evidence type="ECO:0000256" key="2">
    <source>
        <dbReference type="SAM" id="MobiDB-lite"/>
    </source>
</evidence>
<organism evidence="3">
    <name type="scientific">viral metagenome</name>
    <dbReference type="NCBI Taxonomy" id="1070528"/>
    <lineage>
        <taxon>unclassified sequences</taxon>
        <taxon>metagenomes</taxon>
        <taxon>organismal metagenomes</taxon>
    </lineage>
</organism>
<evidence type="ECO:0000313" key="3">
    <source>
        <dbReference type="EMBL" id="QHS83148.1"/>
    </source>
</evidence>
<sequence length="524" mass="60961">MASFLSKVTGPSTKNILTDAFIEYVDLTSDNDNLKEVMSKIFDRLKDKSKREETVREIEETLLNHNYSNDKGAFNHILNKINKELNQETPNKANIIHYLALFGDLSILLKHLATYDFLEDSNKHQSMVSLFSTFLHTLGQCFSNIETDKELDDEQKQLFHNSLTVSYIRVAGEVRLFKRQLEELVGYVYKDAMDMKKRFRDKKDKLQKEQDKVFNFGFNKNKYQEHVAEAEKDLLKFKEEIKKVDGEYNKFLSSFTNEEGHGCYNVISSTKYKEPKEHKDRKCLCILTVMMMNNSELNKLAETLLLQIITYYNEYYIVLRHGIIVVDTLINNNFLKHLEKDNQQKIIHMAEKNETRDFDTDVVEMLIDYDPDIKCKPQPGPDANDNNVCQRNTDHNRLAKVSAKDLLERVLLLQPIDATMHYGDDTPIAEAERVTDATNNEGLQVAKDVTNIDTKVLNKLSPKCQIELKNASQKRELPSQGGNKSQKKRKLPKKKAHSRRKAKKTVKKYTHTKKQRSRRTHKKN</sequence>
<dbReference type="EMBL" id="MN738749">
    <property type="protein sequence ID" value="QHS83148.1"/>
    <property type="molecule type" value="Genomic_DNA"/>
</dbReference>
<feature type="region of interest" description="Disordered" evidence="2">
    <location>
        <begin position="468"/>
        <end position="524"/>
    </location>
</feature>